<dbReference type="EMBL" id="BARS01044551">
    <property type="protein sequence ID" value="GAG37383.1"/>
    <property type="molecule type" value="Genomic_DNA"/>
</dbReference>
<sequence length="126" mass="13632">MPNLSNLSRNNGRTTTVRDMADQVERSMAAFVRDQHATEIVIIRGSTAQSPQSVIVDTSGGGRSKGEAARTGQGSVFLVGTKDHPFETDFDVQMGDRFLLDGTMYDVAFVDTTHVGLKIARGSARQ</sequence>
<name>X0XL50_9ZZZZ</name>
<protein>
    <submittedName>
        <fullName evidence="1">Uncharacterized protein</fullName>
    </submittedName>
</protein>
<organism evidence="1">
    <name type="scientific">marine sediment metagenome</name>
    <dbReference type="NCBI Taxonomy" id="412755"/>
    <lineage>
        <taxon>unclassified sequences</taxon>
        <taxon>metagenomes</taxon>
        <taxon>ecological metagenomes</taxon>
    </lineage>
</organism>
<gene>
    <name evidence="1" type="ORF">S01H1_67285</name>
</gene>
<evidence type="ECO:0000313" key="1">
    <source>
        <dbReference type="EMBL" id="GAG37383.1"/>
    </source>
</evidence>
<proteinExistence type="predicted"/>
<accession>X0XL50</accession>
<comment type="caution">
    <text evidence="1">The sequence shown here is derived from an EMBL/GenBank/DDBJ whole genome shotgun (WGS) entry which is preliminary data.</text>
</comment>
<dbReference type="AlphaFoldDB" id="X0XL50"/>
<reference evidence="1" key="1">
    <citation type="journal article" date="2014" name="Front. Microbiol.">
        <title>High frequency of phylogenetically diverse reductive dehalogenase-homologous genes in deep subseafloor sedimentary metagenomes.</title>
        <authorList>
            <person name="Kawai M."/>
            <person name="Futagami T."/>
            <person name="Toyoda A."/>
            <person name="Takaki Y."/>
            <person name="Nishi S."/>
            <person name="Hori S."/>
            <person name="Arai W."/>
            <person name="Tsubouchi T."/>
            <person name="Morono Y."/>
            <person name="Uchiyama I."/>
            <person name="Ito T."/>
            <person name="Fujiyama A."/>
            <person name="Inagaki F."/>
            <person name="Takami H."/>
        </authorList>
    </citation>
    <scope>NUCLEOTIDE SEQUENCE</scope>
    <source>
        <strain evidence="1">Expedition CK06-06</strain>
    </source>
</reference>